<reference evidence="4 5" key="1">
    <citation type="journal article" date="2015" name="Genome Announc.">
        <title>Expanding the biotechnology potential of lactobacilli through comparative genomics of 213 strains and associated genera.</title>
        <authorList>
            <person name="Sun Z."/>
            <person name="Harris H.M."/>
            <person name="McCann A."/>
            <person name="Guo C."/>
            <person name="Argimon S."/>
            <person name="Zhang W."/>
            <person name="Yang X."/>
            <person name="Jeffery I.B."/>
            <person name="Cooney J.C."/>
            <person name="Kagawa T.F."/>
            <person name="Liu W."/>
            <person name="Song Y."/>
            <person name="Salvetti E."/>
            <person name="Wrobel A."/>
            <person name="Rasinkangas P."/>
            <person name="Parkhill J."/>
            <person name="Rea M.C."/>
            <person name="O'Sullivan O."/>
            <person name="Ritari J."/>
            <person name="Douillard F.P."/>
            <person name="Paul Ross R."/>
            <person name="Yang R."/>
            <person name="Briner A.E."/>
            <person name="Felis G.E."/>
            <person name="de Vos W.M."/>
            <person name="Barrangou R."/>
            <person name="Klaenhammer T.R."/>
            <person name="Caufield P.W."/>
            <person name="Cui Y."/>
            <person name="Zhang H."/>
            <person name="O'Toole P.W."/>
        </authorList>
    </citation>
    <scope>NUCLEOTIDE SEQUENCE [LARGE SCALE GENOMIC DNA]</scope>
    <source>
        <strain evidence="2 5">ATCC BAA-66</strain>
        <strain evidence="3 4">DSM 13344</strain>
    </source>
</reference>
<feature type="transmembrane region" description="Helical" evidence="1">
    <location>
        <begin position="139"/>
        <end position="157"/>
    </location>
</feature>
<organism evidence="3 4">
    <name type="scientific">Lactobacillus selangorensis</name>
    <dbReference type="NCBI Taxonomy" id="81857"/>
    <lineage>
        <taxon>Bacteria</taxon>
        <taxon>Bacillati</taxon>
        <taxon>Bacillota</taxon>
        <taxon>Bacilli</taxon>
        <taxon>Lactobacillales</taxon>
        <taxon>Lactobacillaceae</taxon>
        <taxon>Lactobacillus</taxon>
    </lineage>
</organism>
<dbReference type="Proteomes" id="UP000051645">
    <property type="component" value="Unassembled WGS sequence"/>
</dbReference>
<dbReference type="RefSeq" id="WP_057768059.1">
    <property type="nucleotide sequence ID" value="NZ_JQAT01000001.1"/>
</dbReference>
<evidence type="ECO:0000313" key="4">
    <source>
        <dbReference type="Proteomes" id="UP000051645"/>
    </source>
</evidence>
<feature type="transmembrane region" description="Helical" evidence="1">
    <location>
        <begin position="206"/>
        <end position="223"/>
    </location>
</feature>
<dbReference type="AlphaFoldDB" id="A0A0R2G0C5"/>
<keyword evidence="4" id="KW-1185">Reference proteome</keyword>
<feature type="transmembrane region" description="Helical" evidence="1">
    <location>
        <begin position="113"/>
        <end position="132"/>
    </location>
</feature>
<sequence length="224" mass="26330">MLEQNRSLLRQRSAQLILLFLLPLTYGLRFSFYWTWAFVPLILALFLILTTPLWQPDGRRSQLIGEALILIFAVMIGFQTTVWVGILLVLLAAIYQLPNYFPDQFYRPWVRQLLQLGVFVWFMSGIVFYLWVHFFSWPFMWRSLTAVVISMSVFFLLEMERDWPFLIVGLVGLGIALYLKFLNQFGVILLALLIAGLWLAKHYTRLGWFGWALFTAILEICLLY</sequence>
<feature type="transmembrane region" description="Helical" evidence="1">
    <location>
        <begin position="67"/>
        <end position="93"/>
    </location>
</feature>
<evidence type="ECO:0000313" key="2">
    <source>
        <dbReference type="EMBL" id="KRN29777.1"/>
    </source>
</evidence>
<feature type="transmembrane region" description="Helical" evidence="1">
    <location>
        <begin position="163"/>
        <end position="179"/>
    </location>
</feature>
<keyword evidence="1" id="KW-0812">Transmembrane</keyword>
<name>A0A0R2G0C5_9LACO</name>
<evidence type="ECO:0000313" key="3">
    <source>
        <dbReference type="EMBL" id="KRN33694.1"/>
    </source>
</evidence>
<dbReference type="EMBL" id="JQAZ01000001">
    <property type="protein sequence ID" value="KRN33694.1"/>
    <property type="molecule type" value="Genomic_DNA"/>
</dbReference>
<accession>A0A0R2G0C5</accession>
<dbReference type="Proteomes" id="UP000051751">
    <property type="component" value="Unassembled WGS sequence"/>
</dbReference>
<comment type="caution">
    <text evidence="3">The sequence shown here is derived from an EMBL/GenBank/DDBJ whole genome shotgun (WGS) entry which is preliminary data.</text>
</comment>
<evidence type="ECO:0000256" key="1">
    <source>
        <dbReference type="SAM" id="Phobius"/>
    </source>
</evidence>
<feature type="transmembrane region" description="Helical" evidence="1">
    <location>
        <begin position="37"/>
        <end position="55"/>
    </location>
</feature>
<keyword evidence="1" id="KW-0472">Membrane</keyword>
<gene>
    <name evidence="2" type="ORF">IV38_GL000667</name>
    <name evidence="3" type="ORF">IV40_GL000001</name>
</gene>
<dbReference type="EMBL" id="JQAT01000001">
    <property type="protein sequence ID" value="KRN29777.1"/>
    <property type="molecule type" value="Genomic_DNA"/>
</dbReference>
<evidence type="ECO:0000313" key="5">
    <source>
        <dbReference type="Proteomes" id="UP000051751"/>
    </source>
</evidence>
<proteinExistence type="predicted"/>
<protein>
    <submittedName>
        <fullName evidence="3">Uncharacterized protein</fullName>
    </submittedName>
</protein>
<keyword evidence="1" id="KW-1133">Transmembrane helix</keyword>
<dbReference type="PATRIC" id="fig|81857.3.peg.672"/>